<proteinExistence type="inferred from homology"/>
<keyword evidence="3" id="KW-0560">Oxidoreductase</keyword>
<gene>
    <name evidence="6" type="ORF">ACFPIJ_16480</name>
</gene>
<evidence type="ECO:0000313" key="7">
    <source>
        <dbReference type="Proteomes" id="UP001595912"/>
    </source>
</evidence>
<dbReference type="Proteomes" id="UP001595912">
    <property type="component" value="Unassembled WGS sequence"/>
</dbReference>
<dbReference type="PANTHER" id="PTHR44196">
    <property type="entry name" value="DEHYDROGENASE/REDUCTASE SDR FAMILY MEMBER 7B"/>
    <property type="match status" value="1"/>
</dbReference>
<dbReference type="PANTHER" id="PTHR44196:SF1">
    <property type="entry name" value="DEHYDROGENASE_REDUCTASE SDR FAMILY MEMBER 7B"/>
    <property type="match status" value="1"/>
</dbReference>
<evidence type="ECO:0000313" key="6">
    <source>
        <dbReference type="EMBL" id="MFC4999428.1"/>
    </source>
</evidence>
<feature type="domain" description="CsbD-like" evidence="5">
    <location>
        <begin position="192"/>
        <end position="243"/>
    </location>
</feature>
<evidence type="ECO:0000256" key="4">
    <source>
        <dbReference type="SAM" id="MobiDB-lite"/>
    </source>
</evidence>
<dbReference type="SUPFAM" id="SSF51735">
    <property type="entry name" value="NAD(P)-binding Rossmann-fold domains"/>
    <property type="match status" value="1"/>
</dbReference>
<comment type="similarity">
    <text evidence="2">Belongs to the UPF0337 (CsbD) family.</text>
</comment>
<dbReference type="Pfam" id="PF05532">
    <property type="entry name" value="CsbD"/>
    <property type="match status" value="1"/>
</dbReference>
<dbReference type="InterPro" id="IPR008462">
    <property type="entry name" value="CsbD"/>
</dbReference>
<evidence type="ECO:0000259" key="5">
    <source>
        <dbReference type="Pfam" id="PF05532"/>
    </source>
</evidence>
<name>A0ABV9VSZ2_9ACTN</name>
<organism evidence="6 7">
    <name type="scientific">Dactylosporangium cerinum</name>
    <dbReference type="NCBI Taxonomy" id="1434730"/>
    <lineage>
        <taxon>Bacteria</taxon>
        <taxon>Bacillati</taxon>
        <taxon>Actinomycetota</taxon>
        <taxon>Actinomycetes</taxon>
        <taxon>Micromonosporales</taxon>
        <taxon>Micromonosporaceae</taxon>
        <taxon>Dactylosporangium</taxon>
    </lineage>
</organism>
<sequence>MTGASSGIGRASALAFADRRDHLVLSARSARAPAEVAEECRARGAVVQVVTADVTVPATVAALAEAAVDAPKRVAATIVRCALRPRTAVSVGRANPLFQLGFVAFPRVYDWLVGPLMRRAAFSREPMEPHEGNVFAADAGDALHGQWLNQTREGMENICRSHATPTPIDSASNAGEPGDTKDGRRTLMGLDNKIDNKAQETTGKVKEGLGKATDDDQLEAEGKTDQASGSLKQAGEKIKDVFKG</sequence>
<dbReference type="SUPFAM" id="SSF69047">
    <property type="entry name" value="Hypothetical protein YjbJ"/>
    <property type="match status" value="1"/>
</dbReference>
<feature type="region of interest" description="Disordered" evidence="4">
    <location>
        <begin position="161"/>
        <end position="244"/>
    </location>
</feature>
<feature type="compositionally biased region" description="Basic and acidic residues" evidence="4">
    <location>
        <begin position="192"/>
        <end position="224"/>
    </location>
</feature>
<dbReference type="Pfam" id="PF00106">
    <property type="entry name" value="adh_short"/>
    <property type="match status" value="1"/>
</dbReference>
<evidence type="ECO:0000256" key="1">
    <source>
        <dbReference type="ARBA" id="ARBA00006484"/>
    </source>
</evidence>
<evidence type="ECO:0000256" key="3">
    <source>
        <dbReference type="ARBA" id="ARBA00023002"/>
    </source>
</evidence>
<dbReference type="RefSeq" id="WP_380115855.1">
    <property type="nucleotide sequence ID" value="NZ_JBHSIU010000018.1"/>
</dbReference>
<dbReference type="Gene3D" id="3.40.50.720">
    <property type="entry name" value="NAD(P)-binding Rossmann-like Domain"/>
    <property type="match status" value="1"/>
</dbReference>
<dbReference type="Gene3D" id="1.10.1470.10">
    <property type="entry name" value="YjbJ"/>
    <property type="match status" value="1"/>
</dbReference>
<dbReference type="InterPro" id="IPR002347">
    <property type="entry name" value="SDR_fam"/>
</dbReference>
<comment type="similarity">
    <text evidence="1">Belongs to the short-chain dehydrogenases/reductases (SDR) family.</text>
</comment>
<comment type="caution">
    <text evidence="6">The sequence shown here is derived from an EMBL/GenBank/DDBJ whole genome shotgun (WGS) entry which is preliminary data.</text>
</comment>
<dbReference type="InterPro" id="IPR036291">
    <property type="entry name" value="NAD(P)-bd_dom_sf"/>
</dbReference>
<feature type="compositionally biased region" description="Polar residues" evidence="4">
    <location>
        <begin position="163"/>
        <end position="173"/>
    </location>
</feature>
<feature type="compositionally biased region" description="Basic and acidic residues" evidence="4">
    <location>
        <begin position="234"/>
        <end position="244"/>
    </location>
</feature>
<dbReference type="InterPro" id="IPR036629">
    <property type="entry name" value="YjbJ_sf"/>
</dbReference>
<evidence type="ECO:0000256" key="2">
    <source>
        <dbReference type="ARBA" id="ARBA00009129"/>
    </source>
</evidence>
<accession>A0ABV9VSZ2</accession>
<reference evidence="7" key="1">
    <citation type="journal article" date="2019" name="Int. J. Syst. Evol. Microbiol.">
        <title>The Global Catalogue of Microorganisms (GCM) 10K type strain sequencing project: providing services to taxonomists for standard genome sequencing and annotation.</title>
        <authorList>
            <consortium name="The Broad Institute Genomics Platform"/>
            <consortium name="The Broad Institute Genome Sequencing Center for Infectious Disease"/>
            <person name="Wu L."/>
            <person name="Ma J."/>
        </authorList>
    </citation>
    <scope>NUCLEOTIDE SEQUENCE [LARGE SCALE GENOMIC DNA]</scope>
    <source>
        <strain evidence="7">CGMCC 4.7152</strain>
    </source>
</reference>
<dbReference type="EMBL" id="JBHSIU010000018">
    <property type="protein sequence ID" value="MFC4999428.1"/>
    <property type="molecule type" value="Genomic_DNA"/>
</dbReference>
<protein>
    <submittedName>
        <fullName evidence="6">SDR family NAD(P)-dependent oxidoreductase</fullName>
    </submittedName>
</protein>
<keyword evidence="7" id="KW-1185">Reference proteome</keyword>